<dbReference type="Proteomes" id="UP000237105">
    <property type="component" value="Unassembled WGS sequence"/>
</dbReference>
<gene>
    <name evidence="1" type="ORF">PanWU01x14_213230</name>
</gene>
<sequence length="167" mass="19188">MAMASRARMAAYTQLKPGVVVALFMVLVLVSDFVLSVVFRTGTGFVKAVSSGLIFGHWTNHKYYPCDDQEEEQDYFDDDIGRIDDEVVVVWTGFEQEPWSQLRNREPEPPVWMTITVYLLDEGLIEQLDLRLRRHGLKKDVVDIEPQYSGSVLGVYNKRDDWLLMGP</sequence>
<evidence type="ECO:0000313" key="1">
    <source>
        <dbReference type="EMBL" id="PON51910.1"/>
    </source>
</evidence>
<organism evidence="1 2">
    <name type="scientific">Parasponia andersonii</name>
    <name type="common">Sponia andersonii</name>
    <dbReference type="NCBI Taxonomy" id="3476"/>
    <lineage>
        <taxon>Eukaryota</taxon>
        <taxon>Viridiplantae</taxon>
        <taxon>Streptophyta</taxon>
        <taxon>Embryophyta</taxon>
        <taxon>Tracheophyta</taxon>
        <taxon>Spermatophyta</taxon>
        <taxon>Magnoliopsida</taxon>
        <taxon>eudicotyledons</taxon>
        <taxon>Gunneridae</taxon>
        <taxon>Pentapetalae</taxon>
        <taxon>rosids</taxon>
        <taxon>fabids</taxon>
        <taxon>Rosales</taxon>
        <taxon>Cannabaceae</taxon>
        <taxon>Parasponia</taxon>
    </lineage>
</organism>
<protein>
    <submittedName>
        <fullName evidence="1">Uncharacterized protein</fullName>
    </submittedName>
</protein>
<accession>A0A2P5BT27</accession>
<keyword evidence="2" id="KW-1185">Reference proteome</keyword>
<evidence type="ECO:0000313" key="2">
    <source>
        <dbReference type="Proteomes" id="UP000237105"/>
    </source>
</evidence>
<proteinExistence type="predicted"/>
<comment type="caution">
    <text evidence="1">The sequence shown here is derived from an EMBL/GenBank/DDBJ whole genome shotgun (WGS) entry which is preliminary data.</text>
</comment>
<name>A0A2P5BT27_PARAD</name>
<dbReference type="AlphaFoldDB" id="A0A2P5BT27"/>
<dbReference type="OrthoDB" id="10375427at2759"/>
<reference evidence="2" key="1">
    <citation type="submission" date="2016-06" db="EMBL/GenBank/DDBJ databases">
        <title>Parallel loss of symbiosis genes in relatives of nitrogen-fixing non-legume Parasponia.</title>
        <authorList>
            <person name="Van Velzen R."/>
            <person name="Holmer R."/>
            <person name="Bu F."/>
            <person name="Rutten L."/>
            <person name="Van Zeijl A."/>
            <person name="Liu W."/>
            <person name="Santuari L."/>
            <person name="Cao Q."/>
            <person name="Sharma T."/>
            <person name="Shen D."/>
            <person name="Roswanjaya Y."/>
            <person name="Wardhani T."/>
            <person name="Kalhor M.S."/>
            <person name="Jansen J."/>
            <person name="Van den Hoogen J."/>
            <person name="Gungor B."/>
            <person name="Hartog M."/>
            <person name="Hontelez J."/>
            <person name="Verver J."/>
            <person name="Yang W.-C."/>
            <person name="Schijlen E."/>
            <person name="Repin R."/>
            <person name="Schilthuizen M."/>
            <person name="Schranz E."/>
            <person name="Heidstra R."/>
            <person name="Miyata K."/>
            <person name="Fedorova E."/>
            <person name="Kohlen W."/>
            <person name="Bisseling T."/>
            <person name="Smit S."/>
            <person name="Geurts R."/>
        </authorList>
    </citation>
    <scope>NUCLEOTIDE SEQUENCE [LARGE SCALE GENOMIC DNA]</scope>
    <source>
        <strain evidence="2">cv. WU1-14</strain>
    </source>
</reference>
<dbReference type="EMBL" id="JXTB01000227">
    <property type="protein sequence ID" value="PON51910.1"/>
    <property type="molecule type" value="Genomic_DNA"/>
</dbReference>